<evidence type="ECO:0000256" key="1">
    <source>
        <dbReference type="SAM" id="MobiDB-lite"/>
    </source>
</evidence>
<dbReference type="SUPFAM" id="SSF53098">
    <property type="entry name" value="Ribonuclease H-like"/>
    <property type="match status" value="1"/>
</dbReference>
<comment type="caution">
    <text evidence="3">The sequence shown here is derived from an EMBL/GenBank/DDBJ whole genome shotgun (WGS) entry which is preliminary data.</text>
</comment>
<protein>
    <recommendedName>
        <fullName evidence="2">Integrase catalytic domain-containing protein</fullName>
    </recommendedName>
</protein>
<dbReference type="Proteomes" id="UP000288805">
    <property type="component" value="Unassembled WGS sequence"/>
</dbReference>
<feature type="region of interest" description="Disordered" evidence="1">
    <location>
        <begin position="381"/>
        <end position="426"/>
    </location>
</feature>
<evidence type="ECO:0000259" key="2">
    <source>
        <dbReference type="PROSITE" id="PS50994"/>
    </source>
</evidence>
<dbReference type="InterPro" id="IPR036397">
    <property type="entry name" value="RNaseH_sf"/>
</dbReference>
<dbReference type="GO" id="GO:0015074">
    <property type="term" value="P:DNA integration"/>
    <property type="evidence" value="ECO:0007669"/>
    <property type="project" value="InterPro"/>
</dbReference>
<dbReference type="PROSITE" id="PS50994">
    <property type="entry name" value="INTEGRASE"/>
    <property type="match status" value="1"/>
</dbReference>
<dbReference type="InterPro" id="IPR001584">
    <property type="entry name" value="Integrase_cat-core"/>
</dbReference>
<dbReference type="EMBL" id="QGNW01001464">
    <property type="protein sequence ID" value="RVW40129.1"/>
    <property type="molecule type" value="Genomic_DNA"/>
</dbReference>
<proteinExistence type="predicted"/>
<gene>
    <name evidence="3" type="ORF">CK203_086188</name>
</gene>
<sequence>MRVLQSGFCWPSLFKMPTPCARVVIDARLVGKLTHYVSKWVEAVPCKHNDHRVVLKFLKENIFSRFRVPKAIISDEGTHFCNKPFETLLAKYGVKHKAIKKLNMDLSRAGMKRFLDLNELEEPINDAYINSKIAKERLERWHDQLVSRGTSKQLGMSLRFLAEEKTLKKKIHQGISHTLAKISRGCHHRGPANSPSKGGTPLVPHLLLLSIEGQEFRPGESSRVSQPEPLVVTHARAPANSELPSHMSPGLLSDARCSQHRPLRATQISPTSIHFTIDGRHGILEARDIAEALQILFELVDPSVFLQWSPVSQRDMVRILSKETSTDLILFRKELSSRMFLTDVGFYFDPHHLIMAFLVHFEEKVHRKKLQRVDTIPLLFQRSPSHGSTSRAPQTEQTQSTPVPTEQGELPTETIPPASASHTSVPPVSMLEAVSTAPPMTLTVSSVAPTTSEPSITIFASEFRSLVATLQTLFTTHIALFQKMVEMRSQQNQQTETTTDTIASIDPHDEPQIVDIAITTPDDALSPPEAPTT</sequence>
<dbReference type="InterPro" id="IPR012337">
    <property type="entry name" value="RNaseH-like_sf"/>
</dbReference>
<evidence type="ECO:0000313" key="4">
    <source>
        <dbReference type="Proteomes" id="UP000288805"/>
    </source>
</evidence>
<dbReference type="Gene3D" id="3.30.420.10">
    <property type="entry name" value="Ribonuclease H-like superfamily/Ribonuclease H"/>
    <property type="match status" value="1"/>
</dbReference>
<evidence type="ECO:0000313" key="3">
    <source>
        <dbReference type="EMBL" id="RVW40129.1"/>
    </source>
</evidence>
<dbReference type="AlphaFoldDB" id="A0A438DXD2"/>
<dbReference type="GO" id="GO:0003676">
    <property type="term" value="F:nucleic acid binding"/>
    <property type="evidence" value="ECO:0007669"/>
    <property type="project" value="InterPro"/>
</dbReference>
<reference evidence="3 4" key="1">
    <citation type="journal article" date="2018" name="PLoS Genet.">
        <title>Population sequencing reveals clonal diversity and ancestral inbreeding in the grapevine cultivar Chardonnay.</title>
        <authorList>
            <person name="Roach M.J."/>
            <person name="Johnson D.L."/>
            <person name="Bohlmann J."/>
            <person name="van Vuuren H.J."/>
            <person name="Jones S.J."/>
            <person name="Pretorius I.S."/>
            <person name="Schmidt S.A."/>
            <person name="Borneman A.R."/>
        </authorList>
    </citation>
    <scope>NUCLEOTIDE SEQUENCE [LARGE SCALE GENOMIC DNA]</scope>
    <source>
        <strain evidence="4">cv. Chardonnay</strain>
        <tissue evidence="3">Leaf</tissue>
    </source>
</reference>
<organism evidence="3 4">
    <name type="scientific">Vitis vinifera</name>
    <name type="common">Grape</name>
    <dbReference type="NCBI Taxonomy" id="29760"/>
    <lineage>
        <taxon>Eukaryota</taxon>
        <taxon>Viridiplantae</taxon>
        <taxon>Streptophyta</taxon>
        <taxon>Embryophyta</taxon>
        <taxon>Tracheophyta</taxon>
        <taxon>Spermatophyta</taxon>
        <taxon>Magnoliopsida</taxon>
        <taxon>eudicotyledons</taxon>
        <taxon>Gunneridae</taxon>
        <taxon>Pentapetalae</taxon>
        <taxon>rosids</taxon>
        <taxon>Vitales</taxon>
        <taxon>Vitaceae</taxon>
        <taxon>Viteae</taxon>
        <taxon>Vitis</taxon>
    </lineage>
</organism>
<name>A0A438DXD2_VITVI</name>
<dbReference type="Pfam" id="PF00665">
    <property type="entry name" value="rve"/>
    <property type="match status" value="1"/>
</dbReference>
<feature type="domain" description="Integrase catalytic" evidence="2">
    <location>
        <begin position="2"/>
        <end position="103"/>
    </location>
</feature>
<feature type="compositionally biased region" description="Polar residues" evidence="1">
    <location>
        <begin position="382"/>
        <end position="404"/>
    </location>
</feature>
<accession>A0A438DXD2</accession>